<protein>
    <submittedName>
        <fullName evidence="2">Uncharacterized protein</fullName>
    </submittedName>
</protein>
<proteinExistence type="predicted"/>
<dbReference type="EMBL" id="CAAALY010244438">
    <property type="protein sequence ID" value="VEL32631.1"/>
    <property type="molecule type" value="Genomic_DNA"/>
</dbReference>
<reference evidence="2" key="1">
    <citation type="submission" date="2018-11" db="EMBL/GenBank/DDBJ databases">
        <authorList>
            <consortium name="Pathogen Informatics"/>
        </authorList>
    </citation>
    <scope>NUCLEOTIDE SEQUENCE</scope>
</reference>
<comment type="caution">
    <text evidence="2">The sequence shown here is derived from an EMBL/GenBank/DDBJ whole genome shotgun (WGS) entry which is preliminary data.</text>
</comment>
<feature type="compositionally biased region" description="Polar residues" evidence="1">
    <location>
        <begin position="179"/>
        <end position="196"/>
    </location>
</feature>
<sequence length="241" mass="26624">MTLISIPIHLPPPPSTDWQAYDIRHDLIETPKRIEFVRQQEARLYARLQNQLLQQRDAILSAIGETIHQLREDLPTHIVAQVHLTSPLTSFNSEELPLTTIKVDASPDGLVACESASVTTDTVDHRPLPLTPVPLMFFLQGLLPTPQQQIQTWSVTEAGLQTSGPEGRWATKALNKVTPTDTLSDHSGQGQNQTPDKSPDHGTVSPVLYIGCTSLTLISILIHLPPPPSTDCQAYHIRHDT</sequence>
<feature type="region of interest" description="Disordered" evidence="1">
    <location>
        <begin position="179"/>
        <end position="202"/>
    </location>
</feature>
<evidence type="ECO:0000313" key="2">
    <source>
        <dbReference type="EMBL" id="VEL32631.1"/>
    </source>
</evidence>
<dbReference type="AlphaFoldDB" id="A0A3S5FFL9"/>
<evidence type="ECO:0000313" key="3">
    <source>
        <dbReference type="Proteomes" id="UP000784294"/>
    </source>
</evidence>
<keyword evidence="3" id="KW-1185">Reference proteome</keyword>
<evidence type="ECO:0000256" key="1">
    <source>
        <dbReference type="SAM" id="MobiDB-lite"/>
    </source>
</evidence>
<name>A0A3S5FFL9_9PLAT</name>
<organism evidence="2 3">
    <name type="scientific">Protopolystoma xenopodis</name>
    <dbReference type="NCBI Taxonomy" id="117903"/>
    <lineage>
        <taxon>Eukaryota</taxon>
        <taxon>Metazoa</taxon>
        <taxon>Spiralia</taxon>
        <taxon>Lophotrochozoa</taxon>
        <taxon>Platyhelminthes</taxon>
        <taxon>Monogenea</taxon>
        <taxon>Polyopisthocotylea</taxon>
        <taxon>Polystomatidea</taxon>
        <taxon>Polystomatidae</taxon>
        <taxon>Protopolystoma</taxon>
    </lineage>
</organism>
<dbReference type="Proteomes" id="UP000784294">
    <property type="component" value="Unassembled WGS sequence"/>
</dbReference>
<gene>
    <name evidence="2" type="ORF">PXEA_LOCUS26071</name>
</gene>
<dbReference type="OrthoDB" id="122279at2759"/>
<accession>A0A3S5FFL9</accession>